<proteinExistence type="predicted"/>
<feature type="coiled-coil region" evidence="1">
    <location>
        <begin position="37"/>
        <end position="173"/>
    </location>
</feature>
<dbReference type="Proteomes" id="UP001155241">
    <property type="component" value="Unassembled WGS sequence"/>
</dbReference>
<gene>
    <name evidence="2" type="ORF">NG895_24070</name>
</gene>
<dbReference type="Gene3D" id="1.10.287.1490">
    <property type="match status" value="1"/>
</dbReference>
<keyword evidence="3" id="KW-1185">Reference proteome</keyword>
<reference evidence="2" key="1">
    <citation type="submission" date="2022-06" db="EMBL/GenBank/DDBJ databases">
        <title>Aeoliella straminimaris, a novel planctomycete from sediments.</title>
        <authorList>
            <person name="Vitorino I.R."/>
            <person name="Lage O.M."/>
        </authorList>
    </citation>
    <scope>NUCLEOTIDE SEQUENCE</scope>
    <source>
        <strain evidence="2">ICT_H6.2</strain>
    </source>
</reference>
<evidence type="ECO:0000313" key="2">
    <source>
        <dbReference type="EMBL" id="MCO6046988.1"/>
    </source>
</evidence>
<name>A0A9X2FEZ5_9BACT</name>
<organism evidence="2 3">
    <name type="scientific">Aeoliella straminimaris</name>
    <dbReference type="NCBI Taxonomy" id="2954799"/>
    <lineage>
        <taxon>Bacteria</taxon>
        <taxon>Pseudomonadati</taxon>
        <taxon>Planctomycetota</taxon>
        <taxon>Planctomycetia</taxon>
        <taxon>Pirellulales</taxon>
        <taxon>Lacipirellulaceae</taxon>
        <taxon>Aeoliella</taxon>
    </lineage>
</organism>
<dbReference type="AlphaFoldDB" id="A0A9X2FEZ5"/>
<protein>
    <submittedName>
        <fullName evidence="2">Uncharacterized protein</fullName>
    </submittedName>
</protein>
<dbReference type="EMBL" id="JAMXLR010000082">
    <property type="protein sequence ID" value="MCO6046988.1"/>
    <property type="molecule type" value="Genomic_DNA"/>
</dbReference>
<keyword evidence="1" id="KW-0175">Coiled coil</keyword>
<sequence length="177" mass="19611">MNLLGKILVVLVTLMSIAFLGVATAVFATHKNWSATMTNQNTQITQLRQDLETLETDYKRLESNLELEIDTAQQQVIKLENERAALANRNAAAQAQIDDLRQQRRDLTTAVASTQAKNKQLAETNAQLQQDIAGTMQATNAAFDETVRATSQLHEAKMMLETELERNAQLVEQAGGN</sequence>
<evidence type="ECO:0000313" key="3">
    <source>
        <dbReference type="Proteomes" id="UP001155241"/>
    </source>
</evidence>
<accession>A0A9X2FEZ5</accession>
<evidence type="ECO:0000256" key="1">
    <source>
        <dbReference type="SAM" id="Coils"/>
    </source>
</evidence>
<comment type="caution">
    <text evidence="2">The sequence shown here is derived from an EMBL/GenBank/DDBJ whole genome shotgun (WGS) entry which is preliminary data.</text>
</comment>